<dbReference type="Pfam" id="PF13487">
    <property type="entry name" value="HD_5"/>
    <property type="match status" value="1"/>
</dbReference>
<feature type="non-terminal residue" evidence="2">
    <location>
        <position position="1"/>
    </location>
</feature>
<dbReference type="InterPro" id="IPR037522">
    <property type="entry name" value="HD_GYP_dom"/>
</dbReference>
<name>X0U2R9_9ZZZZ</name>
<dbReference type="InterPro" id="IPR052020">
    <property type="entry name" value="Cyclic_di-GMP/3'3'-cGAMP_PDE"/>
</dbReference>
<dbReference type="PROSITE" id="PS51832">
    <property type="entry name" value="HD_GYP"/>
    <property type="match status" value="1"/>
</dbReference>
<feature type="domain" description="HD-GYP" evidence="1">
    <location>
        <begin position="1"/>
        <end position="75"/>
    </location>
</feature>
<gene>
    <name evidence="2" type="ORF">S01H1_43373</name>
</gene>
<evidence type="ECO:0000259" key="1">
    <source>
        <dbReference type="PROSITE" id="PS51832"/>
    </source>
</evidence>
<dbReference type="Gene3D" id="1.10.3210.10">
    <property type="entry name" value="Hypothetical protein af1432"/>
    <property type="match status" value="1"/>
</dbReference>
<dbReference type="InterPro" id="IPR003607">
    <property type="entry name" value="HD/PDEase_dom"/>
</dbReference>
<dbReference type="EMBL" id="BARS01027630">
    <property type="protein sequence ID" value="GAG00064.1"/>
    <property type="molecule type" value="Genomic_DNA"/>
</dbReference>
<accession>X0U2R9</accession>
<dbReference type="CDD" id="cd00077">
    <property type="entry name" value="HDc"/>
    <property type="match status" value="1"/>
</dbReference>
<comment type="caution">
    <text evidence="2">The sequence shown here is derived from an EMBL/GenBank/DDBJ whole genome shotgun (WGS) entry which is preliminary data.</text>
</comment>
<protein>
    <recommendedName>
        <fullName evidence="1">HD-GYP domain-containing protein</fullName>
    </recommendedName>
</protein>
<reference evidence="2" key="1">
    <citation type="journal article" date="2014" name="Front. Microbiol.">
        <title>High frequency of phylogenetically diverse reductive dehalogenase-homologous genes in deep subseafloor sedimentary metagenomes.</title>
        <authorList>
            <person name="Kawai M."/>
            <person name="Futagami T."/>
            <person name="Toyoda A."/>
            <person name="Takaki Y."/>
            <person name="Nishi S."/>
            <person name="Hori S."/>
            <person name="Arai W."/>
            <person name="Tsubouchi T."/>
            <person name="Morono Y."/>
            <person name="Uchiyama I."/>
            <person name="Ito T."/>
            <person name="Fujiyama A."/>
            <person name="Inagaki F."/>
            <person name="Takami H."/>
        </authorList>
    </citation>
    <scope>NUCLEOTIDE SEQUENCE</scope>
    <source>
        <strain evidence="2">Expedition CK06-06</strain>
    </source>
</reference>
<evidence type="ECO:0000313" key="2">
    <source>
        <dbReference type="EMBL" id="GAG00064.1"/>
    </source>
</evidence>
<sequence>NGGMEKGYPHGLDGEDIPITSRIIAIADAYDVMTIGRSYKNKVSKKDAINELKRCSGEQFDPRLVDEFVEIMGGQ</sequence>
<organism evidence="2">
    <name type="scientific">marine sediment metagenome</name>
    <dbReference type="NCBI Taxonomy" id="412755"/>
    <lineage>
        <taxon>unclassified sequences</taxon>
        <taxon>metagenomes</taxon>
        <taxon>ecological metagenomes</taxon>
    </lineage>
</organism>
<dbReference type="AlphaFoldDB" id="X0U2R9"/>
<proteinExistence type="predicted"/>
<dbReference type="PANTHER" id="PTHR45228">
    <property type="entry name" value="CYCLIC DI-GMP PHOSPHODIESTERASE TM_0186-RELATED"/>
    <property type="match status" value="1"/>
</dbReference>
<dbReference type="SUPFAM" id="SSF109604">
    <property type="entry name" value="HD-domain/PDEase-like"/>
    <property type="match status" value="1"/>
</dbReference>